<dbReference type="GO" id="GO:0008270">
    <property type="term" value="F:zinc ion binding"/>
    <property type="evidence" value="ECO:0007669"/>
    <property type="project" value="InterPro"/>
</dbReference>
<dbReference type="InterPro" id="IPR015510">
    <property type="entry name" value="PGRP"/>
</dbReference>
<dbReference type="InterPro" id="IPR002502">
    <property type="entry name" value="Amidase_domain"/>
</dbReference>
<feature type="domain" description="N-acetylmuramoyl-L-alanine amidase" evidence="4">
    <location>
        <begin position="644"/>
        <end position="786"/>
    </location>
</feature>
<evidence type="ECO:0000256" key="2">
    <source>
        <dbReference type="SAM" id="Phobius"/>
    </source>
</evidence>
<keyword evidence="7" id="KW-1185">Reference proteome</keyword>
<reference evidence="6 7" key="1">
    <citation type="submission" date="2013-11" db="EMBL/GenBank/DDBJ databases">
        <title>Opisthorchis viverrini - life in the bile duct.</title>
        <authorList>
            <person name="Young N.D."/>
            <person name="Nagarajan N."/>
            <person name="Lin S.J."/>
            <person name="Korhonen P.K."/>
            <person name="Jex A.R."/>
            <person name="Hall R.S."/>
            <person name="Safavi-Hemami H."/>
            <person name="Kaewkong W."/>
            <person name="Bertrand D."/>
            <person name="Gao S."/>
            <person name="Seet Q."/>
            <person name="Wongkham S."/>
            <person name="Teh B.T."/>
            <person name="Wongkham C."/>
            <person name="Intapan P.M."/>
            <person name="Maleewong W."/>
            <person name="Yang X."/>
            <person name="Hu M."/>
            <person name="Wang Z."/>
            <person name="Hofmann A."/>
            <person name="Sternberg P.W."/>
            <person name="Tan P."/>
            <person name="Wang J."/>
            <person name="Gasser R.B."/>
        </authorList>
    </citation>
    <scope>NUCLEOTIDE SEQUENCE [LARGE SCALE GENOMIC DNA]</scope>
</reference>
<dbReference type="KEGG" id="ovi:T265_15478"/>
<dbReference type="CDD" id="cd06583">
    <property type="entry name" value="PGRP"/>
    <property type="match status" value="1"/>
</dbReference>
<keyword evidence="2" id="KW-1133">Transmembrane helix</keyword>
<keyword evidence="2" id="KW-0472">Membrane</keyword>
<dbReference type="Proteomes" id="UP000054324">
    <property type="component" value="Unassembled WGS sequence"/>
</dbReference>
<dbReference type="RefSeq" id="XP_009176573.1">
    <property type="nucleotide sequence ID" value="XM_009178309.1"/>
</dbReference>
<evidence type="ECO:0000256" key="3">
    <source>
        <dbReference type="SAM" id="SignalP"/>
    </source>
</evidence>
<keyword evidence="3" id="KW-0732">Signal</keyword>
<sequence>MKCYTMSLILTALLIAISSTSGSFSAIDQSAPLVVVNNRPEGRCVGRFAPVLAILKNGSKVLESIPDLPEPLPACRMACLLHYACWGFAPKTEENQTNVCELYPKGAIEESPSGQLAYQWKCDENSPACISVNKSRCTGYWVRETKLSLTIEILQKWNVTHNLTPDAGQARKDQCPPIMQTGVGSFECRNLCQENRHCTTAIYFDSSGPFTVVIPRGCILQDVNQPYPEYKDEQSVQLPPSPLPDLSRKLRQTLRAMPVSWFSTYPPFYVYWVCCENWWTQVNFQGYEKSEELRWCTPQQRMTKNRNKAVHLEPDSLASWIYKCAWRGIWRLNKDASSKVFPQLDSYLNSVVPRESLVNETKVVIVAQFYSQDPLNCPEECISNLCCLRPIYIVKLWKCILFGATDGPSVCTKQYRGEYEWGDLVPLDSLQLPNHTVLVWDYSCCQLPSVDTRPNQFQNTSPEGQSRSTPPDLYTPCQCSNENGNAKVFLQTENELQCDRSRLEGTTPIPLMKNVYPPSAFVLDRTRDIVFKTDEAMTSQSGTSIPLEKYYQKGEYIGRTWLPVITPFYIGMVLWGGPISQLHNCSVLNCRVHVDYDFGLSEDDVDIQSSPETNRIPLTPEEDSIEIVNPDQWYQPTCTKQKEYDRFNLTTPIPFVVLHDTAPGYSYAYVPRGRCFTRTTCEHILRSISLYYMSIGDLGTPFNYIISHDGTIYQGRGAEFVGAHTLGFNDVSFGIAFIGWYPFSVPSSKAIQAFWRLIKWLQTIGRLSKKFYLYGHRDLRSGESPGLALSHLLHTWPGTAERDEYDKANELCRNPSGIPEKTLEFLITGLVAGLIVAAVIVFLNLYHKRKQNIVMHTEDCQRLSEVCRRLETLHVLYITGEKPKGSEITELYCDSSVYDTDKQHVLSNSQSYGSFETVRSTNLFDCDEPSVYEHAGRKENLDINAPRSHDKLFGRPLCVIDPRQWPEEYCIPVKASLIFVIARDLQRPELSRQMDQLTIFCQTWKEILIKHNILPRLFSASLHALVEQLGLSRSAPSVHLTLLIKLPTYVLLAYSKTTMEKESEFFTTVLSDTSAVTTLNSAPTHCLIGSSNLCQKCELCRPLAPFRLNSTQKPSTHDFVQIEEWASFNQKQRVHTKLLEPYEGGVAEFHDYRAVRHSECLREIRRKPRAT</sequence>
<dbReference type="InterPro" id="IPR006619">
    <property type="entry name" value="PGRP_domain_met/bac"/>
</dbReference>
<dbReference type="SMART" id="SM00701">
    <property type="entry name" value="PGRP"/>
    <property type="match status" value="1"/>
</dbReference>
<evidence type="ECO:0008006" key="8">
    <source>
        <dbReference type="Google" id="ProtNLM"/>
    </source>
</evidence>
<evidence type="ECO:0000259" key="5">
    <source>
        <dbReference type="SMART" id="SM00701"/>
    </source>
</evidence>
<dbReference type="AlphaFoldDB" id="A0A074ZX10"/>
<feature type="signal peptide" evidence="3">
    <location>
        <begin position="1"/>
        <end position="22"/>
    </location>
</feature>
<dbReference type="OrthoDB" id="10001926at2759"/>
<evidence type="ECO:0000313" key="6">
    <source>
        <dbReference type="EMBL" id="KER19684.1"/>
    </source>
</evidence>
<dbReference type="Gene3D" id="3.40.80.10">
    <property type="entry name" value="Peptidoglycan recognition protein-like"/>
    <property type="match status" value="1"/>
</dbReference>
<dbReference type="GO" id="GO:0008745">
    <property type="term" value="F:N-acetylmuramoyl-L-alanine amidase activity"/>
    <property type="evidence" value="ECO:0007669"/>
    <property type="project" value="InterPro"/>
</dbReference>
<dbReference type="SUPFAM" id="SSF55846">
    <property type="entry name" value="N-acetylmuramoyl-L-alanine amidase-like"/>
    <property type="match status" value="1"/>
</dbReference>
<accession>A0A074ZX10</accession>
<proteinExistence type="inferred from homology"/>
<dbReference type="Pfam" id="PF01510">
    <property type="entry name" value="Amidase_2"/>
    <property type="match status" value="1"/>
</dbReference>
<dbReference type="PANTHER" id="PTHR11022:SF41">
    <property type="entry name" value="PEPTIDOGLYCAN-RECOGNITION PROTEIN LC-RELATED"/>
    <property type="match status" value="1"/>
</dbReference>
<dbReference type="SMART" id="SM00644">
    <property type="entry name" value="Ami_2"/>
    <property type="match status" value="1"/>
</dbReference>
<feature type="domain" description="Peptidoglycan recognition protein family" evidence="5">
    <location>
        <begin position="636"/>
        <end position="780"/>
    </location>
</feature>
<evidence type="ECO:0000259" key="4">
    <source>
        <dbReference type="SMART" id="SM00644"/>
    </source>
</evidence>
<feature type="transmembrane region" description="Helical" evidence="2">
    <location>
        <begin position="825"/>
        <end position="846"/>
    </location>
</feature>
<dbReference type="GeneID" id="20329643"/>
<evidence type="ECO:0000313" key="7">
    <source>
        <dbReference type="Proteomes" id="UP000054324"/>
    </source>
</evidence>
<dbReference type="PANTHER" id="PTHR11022">
    <property type="entry name" value="PEPTIDOGLYCAN RECOGNITION PROTEIN"/>
    <property type="match status" value="1"/>
</dbReference>
<protein>
    <recommendedName>
        <fullName evidence="8">N-acetylmuramoyl-L-alanine amidase</fullName>
    </recommendedName>
</protein>
<dbReference type="GO" id="GO:0009253">
    <property type="term" value="P:peptidoglycan catabolic process"/>
    <property type="evidence" value="ECO:0007669"/>
    <property type="project" value="InterPro"/>
</dbReference>
<dbReference type="STRING" id="6198.A0A074ZX10"/>
<gene>
    <name evidence="6" type="ORF">T265_15478</name>
</gene>
<name>A0A074ZX10_OPIVI</name>
<dbReference type="EMBL" id="KL597156">
    <property type="protein sequence ID" value="KER19684.1"/>
    <property type="molecule type" value="Genomic_DNA"/>
</dbReference>
<dbReference type="CTD" id="20329643"/>
<keyword evidence="2" id="KW-0812">Transmembrane</keyword>
<dbReference type="InterPro" id="IPR036505">
    <property type="entry name" value="Amidase/PGRP_sf"/>
</dbReference>
<comment type="similarity">
    <text evidence="1">Belongs to the N-acetylmuramoyl-L-alanine amidase 2 family.</text>
</comment>
<evidence type="ECO:0000256" key="1">
    <source>
        <dbReference type="ARBA" id="ARBA00007553"/>
    </source>
</evidence>
<feature type="chain" id="PRO_5001704364" description="N-acetylmuramoyl-L-alanine amidase" evidence="3">
    <location>
        <begin position="23"/>
        <end position="1171"/>
    </location>
</feature>
<organism evidence="6 7">
    <name type="scientific">Opisthorchis viverrini</name>
    <name type="common">Southeast Asian liver fluke</name>
    <dbReference type="NCBI Taxonomy" id="6198"/>
    <lineage>
        <taxon>Eukaryota</taxon>
        <taxon>Metazoa</taxon>
        <taxon>Spiralia</taxon>
        <taxon>Lophotrochozoa</taxon>
        <taxon>Platyhelminthes</taxon>
        <taxon>Trematoda</taxon>
        <taxon>Digenea</taxon>
        <taxon>Opisthorchiida</taxon>
        <taxon>Opisthorchiata</taxon>
        <taxon>Opisthorchiidae</taxon>
        <taxon>Opisthorchis</taxon>
    </lineage>
</organism>